<keyword evidence="2" id="KW-1185">Reference proteome</keyword>
<dbReference type="Proteomes" id="UP001178507">
    <property type="component" value="Unassembled WGS sequence"/>
</dbReference>
<dbReference type="EMBL" id="CAUJNA010002746">
    <property type="protein sequence ID" value="CAJ1394079.1"/>
    <property type="molecule type" value="Genomic_DNA"/>
</dbReference>
<evidence type="ECO:0000313" key="2">
    <source>
        <dbReference type="Proteomes" id="UP001178507"/>
    </source>
</evidence>
<dbReference type="AlphaFoldDB" id="A0AA36IV41"/>
<organism evidence="1 2">
    <name type="scientific">Effrenium voratum</name>
    <dbReference type="NCBI Taxonomy" id="2562239"/>
    <lineage>
        <taxon>Eukaryota</taxon>
        <taxon>Sar</taxon>
        <taxon>Alveolata</taxon>
        <taxon>Dinophyceae</taxon>
        <taxon>Suessiales</taxon>
        <taxon>Symbiodiniaceae</taxon>
        <taxon>Effrenium</taxon>
    </lineage>
</organism>
<name>A0AA36IV41_9DINO</name>
<sequence>MCGGPATQNPAAQVAFDAGWVRKEIVPAEDDEDTKDALFREGVSEELLQGRMTQDAKVWQDMQDRPRLEKRHQEATHHFMQNLARISGLSIYGWQVAVRLFDLACRDERFVKQMSANACKGQAVAATALILVLRKDEQSWDAPRATDLTYCAARFAEYLLKVEQPGEEPQVLVEKEDIWKQVQQLLCALDYELHVPCLASWIEVVCKRTNIYSKTIFSEKLRSVCQQSQHTSNFLLQISPRTLQMQPRRVANGLVCLFLVVARMLPSEEVQPFQVESSDWQRLLRQALAASLPGLPRCDLDRDEVLTLLESLSAATRSTLEELQQDAFEVATLMTAIQALTKNCYPGQHQHRV</sequence>
<accession>A0AA36IV41</accession>
<evidence type="ECO:0000313" key="1">
    <source>
        <dbReference type="EMBL" id="CAJ1394079.1"/>
    </source>
</evidence>
<reference evidence="1" key="1">
    <citation type="submission" date="2023-08" db="EMBL/GenBank/DDBJ databases">
        <authorList>
            <person name="Chen Y."/>
            <person name="Shah S."/>
            <person name="Dougan E. K."/>
            <person name="Thang M."/>
            <person name="Chan C."/>
        </authorList>
    </citation>
    <scope>NUCLEOTIDE SEQUENCE</scope>
</reference>
<comment type="caution">
    <text evidence="1">The sequence shown here is derived from an EMBL/GenBank/DDBJ whole genome shotgun (WGS) entry which is preliminary data.</text>
</comment>
<proteinExistence type="predicted"/>
<protein>
    <submittedName>
        <fullName evidence="1">Uncharacterized protein</fullName>
    </submittedName>
</protein>
<gene>
    <name evidence="1" type="ORF">EVOR1521_LOCUS18817</name>
</gene>